<dbReference type="AlphaFoldDB" id="A0A0G4JY82"/>
<evidence type="ECO:0000313" key="1">
    <source>
        <dbReference type="EMBL" id="CPR18686.1"/>
    </source>
</evidence>
<name>A0A0G4JY82_9GAMM</name>
<organism evidence="1 2">
    <name type="scientific">Brenneria goodwinii</name>
    <dbReference type="NCBI Taxonomy" id="1109412"/>
    <lineage>
        <taxon>Bacteria</taxon>
        <taxon>Pseudomonadati</taxon>
        <taxon>Pseudomonadota</taxon>
        <taxon>Gammaproteobacteria</taxon>
        <taxon>Enterobacterales</taxon>
        <taxon>Pectobacteriaceae</taxon>
        <taxon>Brenneria</taxon>
    </lineage>
</organism>
<protein>
    <submittedName>
        <fullName evidence="1">Uncharacterized protein</fullName>
    </submittedName>
</protein>
<dbReference type="STRING" id="1109412.BN1221_03346"/>
<accession>A0A0G4JY82</accession>
<proteinExistence type="predicted"/>
<keyword evidence="2" id="KW-1185">Reference proteome</keyword>
<evidence type="ECO:0000313" key="2">
    <source>
        <dbReference type="Proteomes" id="UP000044377"/>
    </source>
</evidence>
<dbReference type="Proteomes" id="UP000044377">
    <property type="component" value="Unassembled WGS sequence"/>
</dbReference>
<sequence>MRGKEGKFGYFNEITTVLMLFTSMLHQLACKWFKGCSSSDFYSGLYRDNWAIFLFYA</sequence>
<reference evidence="2" key="1">
    <citation type="submission" date="2015-01" db="EMBL/GenBank/DDBJ databases">
        <authorList>
            <person name="Paterson Steve"/>
        </authorList>
    </citation>
    <scope>NUCLEOTIDE SEQUENCE [LARGE SCALE GENOMIC DNA]</scope>
    <source>
        <strain evidence="2">OBR1</strain>
    </source>
</reference>
<gene>
    <name evidence="1" type="ORF">BN1221_03346</name>
</gene>
<dbReference type="EMBL" id="CGIG01000001">
    <property type="protein sequence ID" value="CPR18686.1"/>
    <property type="molecule type" value="Genomic_DNA"/>
</dbReference>